<reference evidence="2 3" key="1">
    <citation type="submission" date="2022-10" db="EMBL/GenBank/DDBJ databases">
        <title>Identification of biosynthetic pathway for the production of the potent trypsin inhibitor radiosumin.</title>
        <authorList>
            <person name="Fewer D.P."/>
            <person name="Delbaje E."/>
            <person name="Ouyang X."/>
            <person name="Agostino P.D."/>
            <person name="Wahlsten M."/>
            <person name="Jokela J."/>
            <person name="Permi P."/>
            <person name="Haapaniemi E."/>
            <person name="Koistinen H."/>
        </authorList>
    </citation>
    <scope>NUCLEOTIDE SEQUENCE [LARGE SCALE GENOMIC DNA]</scope>
    <source>
        <strain evidence="2 3">NIES-515</strain>
    </source>
</reference>
<name>A0ABT3AX81_9CYAN</name>
<comment type="caution">
    <text evidence="2">The sequence shown here is derived from an EMBL/GenBank/DDBJ whole genome shotgun (WGS) entry which is preliminary data.</text>
</comment>
<protein>
    <recommendedName>
        <fullName evidence="4">Serine/threonine protein kinase</fullName>
    </recommendedName>
</protein>
<evidence type="ECO:0000313" key="3">
    <source>
        <dbReference type="Proteomes" id="UP001526143"/>
    </source>
</evidence>
<evidence type="ECO:0000256" key="1">
    <source>
        <dbReference type="SAM" id="MobiDB-lite"/>
    </source>
</evidence>
<sequence length="182" mass="19608">MKKILMVLGGSVAFLIATIFVVQNLTQSNQNQNTFLRSDNTSINSDSSSVNSATNNDDDDMKDSGTFISQQNDQSSQYQRSTLNLNAASLSQPHLLSINSSATQLRGQILVDGKVVKKLNKNSSEINLSPYLSMGQHNVEITARYSPPTSGVNVQINGPGTNVAQQNSGDGALNYKIDVNVQ</sequence>
<evidence type="ECO:0000313" key="2">
    <source>
        <dbReference type="EMBL" id="MCV3213731.1"/>
    </source>
</evidence>
<accession>A0ABT3AX81</accession>
<gene>
    <name evidence="2" type="ORF">OGM63_09440</name>
</gene>
<evidence type="ECO:0008006" key="4">
    <source>
        <dbReference type="Google" id="ProtNLM"/>
    </source>
</evidence>
<dbReference type="Proteomes" id="UP001526143">
    <property type="component" value="Unassembled WGS sequence"/>
</dbReference>
<organism evidence="2 3">
    <name type="scientific">Plectonema radiosum NIES-515</name>
    <dbReference type="NCBI Taxonomy" id="2986073"/>
    <lineage>
        <taxon>Bacteria</taxon>
        <taxon>Bacillati</taxon>
        <taxon>Cyanobacteriota</taxon>
        <taxon>Cyanophyceae</taxon>
        <taxon>Oscillatoriophycideae</taxon>
        <taxon>Oscillatoriales</taxon>
        <taxon>Microcoleaceae</taxon>
        <taxon>Plectonema</taxon>
    </lineage>
</organism>
<keyword evidence="3" id="KW-1185">Reference proteome</keyword>
<proteinExistence type="predicted"/>
<feature type="compositionally biased region" description="Low complexity" evidence="1">
    <location>
        <begin position="36"/>
        <end position="55"/>
    </location>
</feature>
<feature type="compositionally biased region" description="Polar residues" evidence="1">
    <location>
        <begin position="66"/>
        <end position="79"/>
    </location>
</feature>
<feature type="region of interest" description="Disordered" evidence="1">
    <location>
        <begin position="36"/>
        <end position="79"/>
    </location>
</feature>
<dbReference type="RefSeq" id="WP_263745259.1">
    <property type="nucleotide sequence ID" value="NZ_JAOWRF010000141.1"/>
</dbReference>
<dbReference type="EMBL" id="JAOWRF010000141">
    <property type="protein sequence ID" value="MCV3213731.1"/>
    <property type="molecule type" value="Genomic_DNA"/>
</dbReference>